<dbReference type="EC" id="1.1.1.133" evidence="2"/>
<dbReference type="Gene3D" id="3.40.50.720">
    <property type="entry name" value="NAD(P)-binding Rossmann-like Domain"/>
    <property type="match status" value="1"/>
</dbReference>
<dbReference type="InterPro" id="IPR036291">
    <property type="entry name" value="NAD(P)-bd_dom_sf"/>
</dbReference>
<dbReference type="PANTHER" id="PTHR43242:SF1">
    <property type="entry name" value="NAD(P)-BINDING ROSSMANN-FOLD SUPERFAMILY PROTEIN"/>
    <property type="match status" value="1"/>
</dbReference>
<dbReference type="STRING" id="980251.GCA_001642875_03286"/>
<organism evidence="2 3">
    <name type="scientific">Mariniblastus fucicola</name>
    <dbReference type="NCBI Taxonomy" id="980251"/>
    <lineage>
        <taxon>Bacteria</taxon>
        <taxon>Pseudomonadati</taxon>
        <taxon>Planctomycetota</taxon>
        <taxon>Planctomycetia</taxon>
        <taxon>Pirellulales</taxon>
        <taxon>Pirellulaceae</taxon>
        <taxon>Mariniblastus</taxon>
    </lineage>
</organism>
<dbReference type="KEGG" id="mff:MFFC18_16850"/>
<dbReference type="PANTHER" id="PTHR43242">
    <property type="entry name" value="NAD(P)-BINDING ROSSMANN-FOLD SUPERFAMILY PROTEIN"/>
    <property type="match status" value="1"/>
</dbReference>
<dbReference type="InterPro" id="IPR029903">
    <property type="entry name" value="RmlD-like-bd"/>
</dbReference>
<sequence length="329" mass="36572">MMVCGIAGVSGYNAFHWFRDRYGDQVIGQRPRRNWNLTGDGIVGHDLSEVDQIREVLATNNVRTVINCGGSCALKACECDPEMAQQLNVTNVSHLLDVIEGTDIRLVHLSIDLVYSGAGQGGHIETDPTDPVTVYGRTMVEAEQLVMDRRPDSCILRISLPMGISFNGHAGAIDWIQNRFAKGRPATLYFDEVRTPTFVECLNEVVEEVAVSDMSGIFHCGGPRRLSLYEIAQIVNRVGGYDPELLIGCPRIEAGPMPPRAGDVTMDSSRLANALGRDPFAPWPHCDSMVPTDRNWHYERASGAEFLTDGSLEWIERVLYRRSFAHPRR</sequence>
<gene>
    <name evidence="2" type="primary">rmlD</name>
    <name evidence="2" type="ORF">MFFC18_16850</name>
</gene>
<reference evidence="2 3" key="1">
    <citation type="submission" date="2019-08" db="EMBL/GenBank/DDBJ databases">
        <title>Deep-cultivation of Planctomycetes and their phenomic and genomic characterization uncovers novel biology.</title>
        <authorList>
            <person name="Wiegand S."/>
            <person name="Jogler M."/>
            <person name="Boedeker C."/>
            <person name="Pinto D."/>
            <person name="Vollmers J."/>
            <person name="Rivas-Marin E."/>
            <person name="Kohn T."/>
            <person name="Peeters S.H."/>
            <person name="Heuer A."/>
            <person name="Rast P."/>
            <person name="Oberbeckmann S."/>
            <person name="Bunk B."/>
            <person name="Jeske O."/>
            <person name="Meyerdierks A."/>
            <person name="Storesund J.E."/>
            <person name="Kallscheuer N."/>
            <person name="Luecker S."/>
            <person name="Lage O.M."/>
            <person name="Pohl T."/>
            <person name="Merkel B.J."/>
            <person name="Hornburger P."/>
            <person name="Mueller R.-W."/>
            <person name="Bruemmer F."/>
            <person name="Labrenz M."/>
            <person name="Spormann A.M."/>
            <person name="Op den Camp H."/>
            <person name="Overmann J."/>
            <person name="Amann R."/>
            <person name="Jetten M.S.M."/>
            <person name="Mascher T."/>
            <person name="Medema M.H."/>
            <person name="Devos D.P."/>
            <person name="Kaster A.-K."/>
            <person name="Ovreas L."/>
            <person name="Rohde M."/>
            <person name="Galperin M.Y."/>
            <person name="Jogler C."/>
        </authorList>
    </citation>
    <scope>NUCLEOTIDE SEQUENCE [LARGE SCALE GENOMIC DNA]</scope>
    <source>
        <strain evidence="2 3">FC18</strain>
    </source>
</reference>
<dbReference type="OrthoDB" id="9803892at2"/>
<accession>A0A5B9P9B4</accession>
<evidence type="ECO:0000313" key="2">
    <source>
        <dbReference type="EMBL" id="QEG21825.1"/>
    </source>
</evidence>
<keyword evidence="3" id="KW-1185">Reference proteome</keyword>
<proteinExistence type="predicted"/>
<dbReference type="AlphaFoldDB" id="A0A5B9P9B4"/>
<keyword evidence="2" id="KW-0560">Oxidoreductase</keyword>
<dbReference type="SUPFAM" id="SSF51735">
    <property type="entry name" value="NAD(P)-binding Rossmann-fold domains"/>
    <property type="match status" value="1"/>
</dbReference>
<name>A0A5B9P9B4_9BACT</name>
<dbReference type="EMBL" id="CP042912">
    <property type="protein sequence ID" value="QEG21825.1"/>
    <property type="molecule type" value="Genomic_DNA"/>
</dbReference>
<evidence type="ECO:0000259" key="1">
    <source>
        <dbReference type="Pfam" id="PF04321"/>
    </source>
</evidence>
<dbReference type="Proteomes" id="UP000322214">
    <property type="component" value="Chromosome"/>
</dbReference>
<dbReference type="GO" id="GO:0008831">
    <property type="term" value="F:dTDP-4-dehydrorhamnose reductase activity"/>
    <property type="evidence" value="ECO:0007669"/>
    <property type="project" value="UniProtKB-EC"/>
</dbReference>
<protein>
    <submittedName>
        <fullName evidence="2">dTDP-4-dehydrorhamnose reductase</fullName>
        <ecNumber evidence="2">1.1.1.133</ecNumber>
    </submittedName>
</protein>
<feature type="domain" description="RmlD-like substrate binding" evidence="1">
    <location>
        <begin position="26"/>
        <end position="276"/>
    </location>
</feature>
<evidence type="ECO:0000313" key="3">
    <source>
        <dbReference type="Proteomes" id="UP000322214"/>
    </source>
</evidence>
<dbReference type="Pfam" id="PF04321">
    <property type="entry name" value="RmlD_sub_bind"/>
    <property type="match status" value="1"/>
</dbReference>